<evidence type="ECO:0000256" key="6">
    <source>
        <dbReference type="ARBA" id="ARBA00012728"/>
    </source>
</evidence>
<dbReference type="InParanoid" id="A0A5R8QD30"/>
<keyword evidence="20" id="KW-1185">Reference proteome</keyword>
<dbReference type="FunCoup" id="A0A5R8QD30">
    <property type="interactions" value="320"/>
</dbReference>
<sequence length="576" mass="64093">MSKTWQELFEHWNNDANLEADLKAELLTMDDAQKEDAFYTNLEFGTAGMRGVMGAGTNRMNIYTIRKANDGFARYIAAHGEEAKKRGIVIAYDCRHHSKEFALESAKVMASYGVKAYVFEELRPTPELSFAVRHLHAFAGIVITASHNPKQYNGYKIYDQTGCQCIPEEAAKVVALVNEVEDELTLEVDELAVYQEQGLIEFIGENIDAPYNEAVVNIKINDVPKDEVVVVFSPQHGTAHKPVMRALETLGYAHIHEVAEQAEPNGDFPTVKLPNPEDKEAFTLAIELGKKVNADVLLATDPDADRLGLAVRNNEGEYELLNGNVTGALTFYYIVSQRKAHGTLPVNPVMFTTVVSSDFAKVIADKYDVSTEHTLTGFKFIGDRIAHYEQTRTKNFVFGFEESYGSLIDATIARDKDAPQAVVMAVEMAAFYKAQGKSLLDVLEDLYQEFGYFREDLINISLAGIAGAQKIKSIMEYVANNHFTTIADMNVVQVDDFIQSISFAEGKQTPITLPKAEVLKFYLEDGSWFCLRPSGTEPKAKVYISVRSTTEAEAQALINAIRKDVMAIVQPIIDQD</sequence>
<dbReference type="Pfam" id="PF00408">
    <property type="entry name" value="PGM_PMM_IV"/>
    <property type="match status" value="1"/>
</dbReference>
<dbReference type="Proteomes" id="UP000306912">
    <property type="component" value="Unassembled WGS sequence"/>
</dbReference>
<evidence type="ECO:0000256" key="9">
    <source>
        <dbReference type="ARBA" id="ARBA00022842"/>
    </source>
</evidence>
<dbReference type="GO" id="GO:0004614">
    <property type="term" value="F:phosphoglucomutase activity"/>
    <property type="evidence" value="ECO:0007669"/>
    <property type="project" value="UniProtKB-EC"/>
</dbReference>
<dbReference type="GO" id="GO:0000287">
    <property type="term" value="F:magnesium ion binding"/>
    <property type="evidence" value="ECO:0007669"/>
    <property type="project" value="InterPro"/>
</dbReference>
<dbReference type="RefSeq" id="WP_138190796.1">
    <property type="nucleotide sequence ID" value="NZ_VBWP01000004.1"/>
</dbReference>
<evidence type="ECO:0000256" key="7">
    <source>
        <dbReference type="ARBA" id="ARBA00022553"/>
    </source>
</evidence>
<dbReference type="Pfam" id="PF02879">
    <property type="entry name" value="PGM_PMM_II"/>
    <property type="match status" value="1"/>
</dbReference>
<comment type="catalytic activity">
    <reaction evidence="1">
        <text>alpha-D-glucose 1-phosphate = alpha-D-glucose 6-phosphate</text>
        <dbReference type="Rhea" id="RHEA:23536"/>
        <dbReference type="ChEBI" id="CHEBI:58225"/>
        <dbReference type="ChEBI" id="CHEBI:58601"/>
        <dbReference type="EC" id="5.4.2.2"/>
    </reaction>
</comment>
<keyword evidence="10" id="KW-0413">Isomerase</keyword>
<dbReference type="PROSITE" id="PS00710">
    <property type="entry name" value="PGM_PMM"/>
    <property type="match status" value="1"/>
</dbReference>
<dbReference type="Pfam" id="PF02880">
    <property type="entry name" value="PGM_PMM_III"/>
    <property type="match status" value="1"/>
</dbReference>
<feature type="domain" description="Alpha-D-phosphohexomutase C-terminal" evidence="15">
    <location>
        <begin position="505"/>
        <end position="555"/>
    </location>
</feature>
<accession>A0A5R8QD30</accession>
<evidence type="ECO:0000256" key="12">
    <source>
        <dbReference type="ARBA" id="ARBA00041398"/>
    </source>
</evidence>
<reference evidence="19 20" key="1">
    <citation type="submission" date="2019-05" db="EMBL/GenBank/DDBJ databases">
        <title>Culicoidintestinum kansasii gen. nov., sp. nov. from the gastrointestinal tract of the biting midge, Culicoides sonorensis.</title>
        <authorList>
            <person name="Neupane S."/>
            <person name="Ghosh A."/>
            <person name="Gunther S."/>
            <person name="Martin K."/>
            <person name="Zurek L."/>
        </authorList>
    </citation>
    <scope>NUCLEOTIDE SEQUENCE [LARGE SCALE GENOMIC DNA]</scope>
    <source>
        <strain evidence="19 20">CS-1</strain>
    </source>
</reference>
<dbReference type="PANTHER" id="PTHR45745:SF1">
    <property type="entry name" value="PHOSPHOGLUCOMUTASE 2B-RELATED"/>
    <property type="match status" value="1"/>
</dbReference>
<dbReference type="Pfam" id="PF02878">
    <property type="entry name" value="PGM_PMM_I"/>
    <property type="match status" value="1"/>
</dbReference>
<dbReference type="InterPro" id="IPR005844">
    <property type="entry name" value="A-D-PHexomutase_a/b/a-I"/>
</dbReference>
<organism evidence="19 20">
    <name type="scientific">Culicoidibacter larvae</name>
    <dbReference type="NCBI Taxonomy" id="2579976"/>
    <lineage>
        <taxon>Bacteria</taxon>
        <taxon>Bacillati</taxon>
        <taxon>Bacillota</taxon>
        <taxon>Culicoidibacteria</taxon>
        <taxon>Culicoidibacterales</taxon>
        <taxon>Culicoidibacteraceae</taxon>
        <taxon>Culicoidibacter</taxon>
    </lineage>
</organism>
<evidence type="ECO:0000256" key="8">
    <source>
        <dbReference type="ARBA" id="ARBA00022723"/>
    </source>
</evidence>
<evidence type="ECO:0000313" key="20">
    <source>
        <dbReference type="Proteomes" id="UP000306912"/>
    </source>
</evidence>
<dbReference type="InterPro" id="IPR005845">
    <property type="entry name" value="A-D-PHexomutase_a/b/a-II"/>
</dbReference>
<evidence type="ECO:0000256" key="1">
    <source>
        <dbReference type="ARBA" id="ARBA00000443"/>
    </source>
</evidence>
<evidence type="ECO:0000256" key="11">
    <source>
        <dbReference type="ARBA" id="ARBA00039995"/>
    </source>
</evidence>
<dbReference type="EMBL" id="VBWP01000004">
    <property type="protein sequence ID" value="TLG74244.1"/>
    <property type="molecule type" value="Genomic_DNA"/>
</dbReference>
<evidence type="ECO:0000256" key="4">
    <source>
        <dbReference type="ARBA" id="ARBA00005189"/>
    </source>
</evidence>
<comment type="pathway">
    <text evidence="4">Lipid metabolism.</text>
</comment>
<evidence type="ECO:0000259" key="15">
    <source>
        <dbReference type="Pfam" id="PF00408"/>
    </source>
</evidence>
<dbReference type="Gene3D" id="3.30.310.50">
    <property type="entry name" value="Alpha-D-phosphohexomutase, C-terminal domain"/>
    <property type="match status" value="1"/>
</dbReference>
<dbReference type="OrthoDB" id="9806956at2"/>
<comment type="pathway">
    <text evidence="3">Glycolipid metabolism; diglucosyl-diacylglycerol biosynthesis.</text>
</comment>
<dbReference type="SUPFAM" id="SSF53738">
    <property type="entry name" value="Phosphoglucomutase, first 3 domains"/>
    <property type="match status" value="3"/>
</dbReference>
<name>A0A5R8QD30_9FIRM</name>
<evidence type="ECO:0000256" key="2">
    <source>
        <dbReference type="ARBA" id="ARBA00001946"/>
    </source>
</evidence>
<gene>
    <name evidence="19" type="ORF">FEZ08_05935</name>
</gene>
<feature type="domain" description="Alpha-D-phosphohexomutase alpha/beta/alpha" evidence="17">
    <location>
        <begin position="211"/>
        <end position="313"/>
    </location>
</feature>
<dbReference type="InterPro" id="IPR005843">
    <property type="entry name" value="A-D-PHexomutase_C"/>
</dbReference>
<dbReference type="PANTHER" id="PTHR45745">
    <property type="entry name" value="PHOSPHOMANNOMUTASE 45A"/>
    <property type="match status" value="1"/>
</dbReference>
<feature type="domain" description="Alpha-D-phosphohexomutase alpha/beta/alpha" evidence="18">
    <location>
        <begin position="323"/>
        <end position="450"/>
    </location>
</feature>
<evidence type="ECO:0000259" key="16">
    <source>
        <dbReference type="Pfam" id="PF02878"/>
    </source>
</evidence>
<dbReference type="GO" id="GO:0005975">
    <property type="term" value="P:carbohydrate metabolic process"/>
    <property type="evidence" value="ECO:0007669"/>
    <property type="project" value="InterPro"/>
</dbReference>
<dbReference type="InterPro" id="IPR005846">
    <property type="entry name" value="A-D-PHexomutase_a/b/a-III"/>
</dbReference>
<keyword evidence="9 14" id="KW-0460">Magnesium</keyword>
<proteinExistence type="inferred from homology"/>
<dbReference type="AlphaFoldDB" id="A0A5R8QD30"/>
<keyword evidence="8 14" id="KW-0479">Metal-binding</keyword>
<dbReference type="GO" id="GO:0008973">
    <property type="term" value="F:phosphopentomutase activity"/>
    <property type="evidence" value="ECO:0007669"/>
    <property type="project" value="TreeGrafter"/>
</dbReference>
<dbReference type="InterPro" id="IPR036900">
    <property type="entry name" value="A-D-PHexomutase_C_sf"/>
</dbReference>
<dbReference type="PRINTS" id="PR00509">
    <property type="entry name" value="PGMPMM"/>
</dbReference>
<evidence type="ECO:0000313" key="19">
    <source>
        <dbReference type="EMBL" id="TLG74244.1"/>
    </source>
</evidence>
<evidence type="ECO:0000256" key="10">
    <source>
        <dbReference type="ARBA" id="ARBA00023235"/>
    </source>
</evidence>
<dbReference type="EC" id="5.4.2.2" evidence="6"/>
<evidence type="ECO:0000256" key="3">
    <source>
        <dbReference type="ARBA" id="ARBA00005164"/>
    </source>
</evidence>
<dbReference type="CDD" id="cd05799">
    <property type="entry name" value="PGM2"/>
    <property type="match status" value="1"/>
</dbReference>
<comment type="similarity">
    <text evidence="5 14">Belongs to the phosphohexose mutase family.</text>
</comment>
<comment type="cofactor">
    <cofactor evidence="2">
        <name>Mg(2+)</name>
        <dbReference type="ChEBI" id="CHEBI:18420"/>
    </cofactor>
</comment>
<dbReference type="Gene3D" id="3.40.120.10">
    <property type="entry name" value="Alpha-D-Glucose-1,6-Bisphosphate, subunit A, domain 3"/>
    <property type="match status" value="3"/>
</dbReference>
<dbReference type="SUPFAM" id="SSF55957">
    <property type="entry name" value="Phosphoglucomutase, C-terminal domain"/>
    <property type="match status" value="1"/>
</dbReference>
<dbReference type="GO" id="GO:0006166">
    <property type="term" value="P:purine ribonucleoside salvage"/>
    <property type="evidence" value="ECO:0007669"/>
    <property type="project" value="TreeGrafter"/>
</dbReference>
<dbReference type="InterPro" id="IPR005841">
    <property type="entry name" value="Alpha-D-phosphohexomutase_SF"/>
</dbReference>
<feature type="domain" description="Alpha-D-phosphohexomutase alpha/beta/alpha" evidence="16">
    <location>
        <begin position="43"/>
        <end position="181"/>
    </location>
</feature>
<keyword evidence="7" id="KW-0597">Phosphoprotein</keyword>
<evidence type="ECO:0000256" key="5">
    <source>
        <dbReference type="ARBA" id="ARBA00010231"/>
    </source>
</evidence>
<dbReference type="InterPro" id="IPR016055">
    <property type="entry name" value="A-D-PHexomutase_a/b/a-I/II/III"/>
</dbReference>
<protein>
    <recommendedName>
        <fullName evidence="11">Phosphoglucomutase</fullName>
        <ecNumber evidence="6">5.4.2.2</ecNumber>
    </recommendedName>
    <alternativeName>
        <fullName evidence="13">Alpha-phosphoglucomutase</fullName>
    </alternativeName>
    <alternativeName>
        <fullName evidence="12">Glucose phosphomutase</fullName>
    </alternativeName>
</protein>
<evidence type="ECO:0000256" key="14">
    <source>
        <dbReference type="RuleBase" id="RU004326"/>
    </source>
</evidence>
<evidence type="ECO:0000256" key="13">
    <source>
        <dbReference type="ARBA" id="ARBA00041467"/>
    </source>
</evidence>
<evidence type="ECO:0000259" key="18">
    <source>
        <dbReference type="Pfam" id="PF02880"/>
    </source>
</evidence>
<dbReference type="InterPro" id="IPR016066">
    <property type="entry name" value="A-D-PHexomutase_CS"/>
</dbReference>
<comment type="caution">
    <text evidence="19">The sequence shown here is derived from an EMBL/GenBank/DDBJ whole genome shotgun (WGS) entry which is preliminary data.</text>
</comment>
<evidence type="ECO:0000259" key="17">
    <source>
        <dbReference type="Pfam" id="PF02879"/>
    </source>
</evidence>